<dbReference type="InterPro" id="IPR000219">
    <property type="entry name" value="DH_dom"/>
</dbReference>
<feature type="region of interest" description="Disordered" evidence="3">
    <location>
        <begin position="261"/>
        <end position="283"/>
    </location>
</feature>
<feature type="compositionally biased region" description="Basic and acidic residues" evidence="3">
    <location>
        <begin position="85"/>
        <end position="95"/>
    </location>
</feature>
<feature type="domain" description="DH" evidence="4">
    <location>
        <begin position="673"/>
        <end position="1011"/>
    </location>
</feature>
<feature type="region of interest" description="Disordered" evidence="3">
    <location>
        <begin position="794"/>
        <end position="847"/>
    </location>
</feature>
<feature type="compositionally biased region" description="Polar residues" evidence="3">
    <location>
        <begin position="1"/>
        <end position="20"/>
    </location>
</feature>
<dbReference type="EMBL" id="BABT02000007">
    <property type="protein sequence ID" value="GAA93566.1"/>
    <property type="molecule type" value="Genomic_DNA"/>
</dbReference>
<comment type="subcellular location">
    <subcellularLocation>
        <location evidence="1">Cytoplasm</location>
    </subcellularLocation>
</comment>
<comment type="caution">
    <text evidence="5">The sequence shown here is derived from an EMBL/GenBank/DDBJ whole genome shotgun (WGS) entry which is preliminary data.</text>
</comment>
<accession>G7DSK6</accession>
<dbReference type="GO" id="GO:0005085">
    <property type="term" value="F:guanyl-nucleotide exchange factor activity"/>
    <property type="evidence" value="ECO:0007669"/>
    <property type="project" value="InterPro"/>
</dbReference>
<dbReference type="Gene3D" id="1.20.900.10">
    <property type="entry name" value="Dbl homology (DH) domain"/>
    <property type="match status" value="2"/>
</dbReference>
<dbReference type="PROSITE" id="PS50010">
    <property type="entry name" value="DH_2"/>
    <property type="match status" value="1"/>
</dbReference>
<reference evidence="5 6" key="1">
    <citation type="journal article" date="2011" name="J. Gen. Appl. Microbiol.">
        <title>Draft genome sequencing of the enigmatic basidiomycete Mixia osmundae.</title>
        <authorList>
            <person name="Nishida H."/>
            <person name="Nagatsuka Y."/>
            <person name="Sugiyama J."/>
        </authorList>
    </citation>
    <scope>NUCLEOTIDE SEQUENCE [LARGE SCALE GENOMIC DNA]</scope>
    <source>
        <strain evidence="6">CBS 9802 / IAM 14324 / JCM 22182 / KY 12970</strain>
    </source>
</reference>
<name>G7DSK6_MIXOS</name>
<feature type="region of interest" description="Disordered" evidence="3">
    <location>
        <begin position="529"/>
        <end position="628"/>
    </location>
</feature>
<dbReference type="InterPro" id="IPR035899">
    <property type="entry name" value="DBL_dom_sf"/>
</dbReference>
<dbReference type="STRING" id="764103.G7DSK6"/>
<dbReference type="Pfam" id="PF00621">
    <property type="entry name" value="RhoGEF"/>
    <property type="match status" value="1"/>
</dbReference>
<dbReference type="OrthoDB" id="1716625at2759"/>
<dbReference type="GO" id="GO:0035025">
    <property type="term" value="P:positive regulation of Rho protein signal transduction"/>
    <property type="evidence" value="ECO:0007669"/>
    <property type="project" value="TreeGrafter"/>
</dbReference>
<proteinExistence type="predicted"/>
<dbReference type="SUPFAM" id="SSF48065">
    <property type="entry name" value="DBL homology domain (DH-domain)"/>
    <property type="match status" value="1"/>
</dbReference>
<dbReference type="HOGENOM" id="CLU_261688_0_0_1"/>
<protein>
    <recommendedName>
        <fullName evidence="4">DH domain-containing protein</fullName>
    </recommendedName>
</protein>
<feature type="compositionally biased region" description="Low complexity" evidence="3">
    <location>
        <begin position="51"/>
        <end position="66"/>
    </location>
</feature>
<feature type="region of interest" description="Disordered" evidence="3">
    <location>
        <begin position="301"/>
        <end position="328"/>
    </location>
</feature>
<feature type="compositionally biased region" description="Polar residues" evidence="3">
    <location>
        <begin position="1202"/>
        <end position="1227"/>
    </location>
</feature>
<evidence type="ECO:0000313" key="5">
    <source>
        <dbReference type="EMBL" id="GAA93566.1"/>
    </source>
</evidence>
<feature type="compositionally biased region" description="Polar residues" evidence="3">
    <location>
        <begin position="554"/>
        <end position="579"/>
    </location>
</feature>
<feature type="region of interest" description="Disordered" evidence="3">
    <location>
        <begin position="344"/>
        <end position="367"/>
    </location>
</feature>
<dbReference type="Proteomes" id="UP000009131">
    <property type="component" value="Unassembled WGS sequence"/>
</dbReference>
<organism evidence="5 6">
    <name type="scientific">Mixia osmundae (strain CBS 9802 / IAM 14324 / JCM 22182 / KY 12970)</name>
    <dbReference type="NCBI Taxonomy" id="764103"/>
    <lineage>
        <taxon>Eukaryota</taxon>
        <taxon>Fungi</taxon>
        <taxon>Dikarya</taxon>
        <taxon>Basidiomycota</taxon>
        <taxon>Pucciniomycotina</taxon>
        <taxon>Mixiomycetes</taxon>
        <taxon>Mixiales</taxon>
        <taxon>Mixiaceae</taxon>
        <taxon>Mixia</taxon>
    </lineage>
</organism>
<evidence type="ECO:0000256" key="2">
    <source>
        <dbReference type="ARBA" id="ARBA00022490"/>
    </source>
</evidence>
<gene>
    <name evidence="5" type="primary">Mo00210</name>
    <name evidence="5" type="ORF">E5Q_00210</name>
</gene>
<dbReference type="InParanoid" id="G7DSK6"/>
<evidence type="ECO:0000256" key="1">
    <source>
        <dbReference type="ARBA" id="ARBA00004496"/>
    </source>
</evidence>
<evidence type="ECO:0000256" key="3">
    <source>
        <dbReference type="SAM" id="MobiDB-lite"/>
    </source>
</evidence>
<keyword evidence="6" id="KW-1185">Reference proteome</keyword>
<evidence type="ECO:0000259" key="4">
    <source>
        <dbReference type="PROSITE" id="PS50010"/>
    </source>
</evidence>
<feature type="region of interest" description="Disordered" evidence="3">
    <location>
        <begin position="51"/>
        <end position="159"/>
    </location>
</feature>
<feature type="compositionally biased region" description="Basic and acidic residues" evidence="3">
    <location>
        <begin position="1228"/>
        <end position="1244"/>
    </location>
</feature>
<dbReference type="eggNOG" id="ENOG502RFXZ">
    <property type="taxonomic scope" value="Eukaryota"/>
</dbReference>
<feature type="compositionally biased region" description="Low complexity" evidence="3">
    <location>
        <begin position="344"/>
        <end position="366"/>
    </location>
</feature>
<feature type="compositionally biased region" description="Low complexity" evidence="3">
    <location>
        <begin position="109"/>
        <end position="124"/>
    </location>
</feature>
<dbReference type="InterPro" id="IPR051480">
    <property type="entry name" value="Endocytic_GEF_Adapter"/>
</dbReference>
<reference evidence="5 6" key="2">
    <citation type="journal article" date="2012" name="Open Biol.">
        <title>Characteristics of nucleosomes and linker DNA regions on the genome of the basidiomycete Mixia osmundae revealed by mono- and dinucleosome mapping.</title>
        <authorList>
            <person name="Nishida H."/>
            <person name="Kondo S."/>
            <person name="Matsumoto T."/>
            <person name="Suzuki Y."/>
            <person name="Yoshikawa H."/>
            <person name="Taylor T.D."/>
            <person name="Sugiyama J."/>
        </authorList>
    </citation>
    <scope>NUCLEOTIDE SEQUENCE [LARGE SCALE GENOMIC DNA]</scope>
    <source>
        <strain evidence="6">CBS 9802 / IAM 14324 / JCM 22182 / KY 12970</strain>
    </source>
</reference>
<evidence type="ECO:0000313" key="6">
    <source>
        <dbReference type="Proteomes" id="UP000009131"/>
    </source>
</evidence>
<feature type="region of interest" description="Disordered" evidence="3">
    <location>
        <begin position="195"/>
        <end position="219"/>
    </location>
</feature>
<dbReference type="PANTHER" id="PTHR46006:SF7">
    <property type="entry name" value="DH DOMAIN-CONTAINING PROTEIN"/>
    <property type="match status" value="1"/>
</dbReference>
<dbReference type="GO" id="GO:0005737">
    <property type="term" value="C:cytoplasm"/>
    <property type="evidence" value="ECO:0007669"/>
    <property type="project" value="UniProtKB-SubCell"/>
</dbReference>
<feature type="compositionally biased region" description="Basic residues" evidence="3">
    <location>
        <begin position="126"/>
        <end position="135"/>
    </location>
</feature>
<keyword evidence="2" id="KW-0963">Cytoplasm</keyword>
<dbReference type="PANTHER" id="PTHR46006">
    <property type="entry name" value="RHO GUANINE NUCLEOTIDE EXCHANGE FACTOR AT 64C, ISOFORM A"/>
    <property type="match status" value="1"/>
</dbReference>
<dbReference type="RefSeq" id="XP_014566528.1">
    <property type="nucleotide sequence ID" value="XM_014711042.1"/>
</dbReference>
<feature type="region of interest" description="Disordered" evidence="3">
    <location>
        <begin position="389"/>
        <end position="465"/>
    </location>
</feature>
<feature type="region of interest" description="Disordered" evidence="3">
    <location>
        <begin position="1"/>
        <end position="24"/>
    </location>
</feature>
<feature type="region of interest" description="Disordered" evidence="3">
    <location>
        <begin position="1202"/>
        <end position="1298"/>
    </location>
</feature>
<sequence>MQHQASTNCQRHSRPSSTVAAEQRDSLVSLWRADPTAEIVQPESLAQCCSVVTRSPSRVSKSPSGSSRRRRHKRVSSDLMSGFAHADRLAHEQQQHRLATPSRPSRVYGPLSPDGSPSSPIGTSKRAAKAIHRKPIVYPDDIPPQPGSPRPRESTAEQEVLAWSASLKSDLTAYLRAGELISAKNWDDLPSLSISPGQIDKAGSPAQPSTVKQRRTKERPRKIKIGNPQPESIKTPGLIYAPTPALKDELPLLTPIKSATSSQGKLHIEPKRNSRASPGSELEGSPVMIDFEEARCLPTLANSPTSATTKKSRNPFRSRTSSRTTTKPDNLVALLPVRINAKRSNSTLSQASSNASQSASMTISSTVTSMRMKPKMLTKALLAIDRPLQPQLPGASPIAPHSPHFSKTPTSPRRYSEPPDVIINPPAGPDVPPRKSSRSRVQRHSSPTNAQDDPPVEKVTTGQKHRRLNSFASQRARAESLNPIDERKAKEVAFAQPLPFPGRAPTPLGERDSNRALIQLTEFLGLDVVPTATKPPPVQKSFSINPFRHHKESQLGQADSTSLNRKASTRSVRSFTTKSDVQRPSRPSSRADDARPMSIYSDASGSRDRRRSVTPLAGVSIPASQSRDRLNAALDGPATTAPTDDTTIRAAATWASLVEDEDLLNNISSTERMRQEIITEIVQTEQRYLGDLMSIQTIYIEPLLPHLRYIAPDAEATTAPQRQSQAESDSGNALWPQNLAEFYPSTADSNGRDSAVGELPIASLYSRRSSSSLSYQQQAYKINMVDQIRSSLDMPEIESEHSSPKPDSLSGRASDNLPAMKGPAAASERSRAVTNPPKKLQRTRKMQQATPIIAVPSNLEQILTVLSNELLPRHVKIAGLLKDRYCQQFPLVRSLSEIYAQNNDIYEHYATFTVSLTEALHDVEAALASLQKTKSPLRAFGQRMQELEAEANRQGESALRIALAKPFQRMLKMPMLFKNLLAHTDEALPEHEHLSTLCNQIDAVLKSIQEEKLNAEEGLKVSDVLARIAGINDKNLLAPSPARVLLAEMPVVPPVAVPESFPNILQSALFRTADDDRAAPTRRMSGPKSQQASGKDSWLVVFNDVVIRCRRTGSTQTRIGHYQQSGSAYEGPKRHTYRFEAVESWTATTRPQRAVSSYYAQQRNSLLSPVPSMIPCDPPEENDEVDDMAGELVMPTPKRSFTGLTATNRSASAPPNSYGVSFPQGQKSGDDRFERVNARTHSEPIPKPSIQTGRLKLATSSPYGSPRRPVSSPQWSEEEKSATPSHPGAMLANAFYGN</sequence>